<evidence type="ECO:0000313" key="5">
    <source>
        <dbReference type="Proteomes" id="UP000886879"/>
    </source>
</evidence>
<dbReference type="InterPro" id="IPR001387">
    <property type="entry name" value="Cro/C1-type_HTH"/>
</dbReference>
<evidence type="ECO:0000313" key="4">
    <source>
        <dbReference type="EMBL" id="HIQ61798.1"/>
    </source>
</evidence>
<dbReference type="GO" id="GO:0003677">
    <property type="term" value="F:DNA binding"/>
    <property type="evidence" value="ECO:0007669"/>
    <property type="project" value="UniProtKB-KW"/>
</dbReference>
<feature type="transmembrane region" description="Helical" evidence="2">
    <location>
        <begin position="82"/>
        <end position="98"/>
    </location>
</feature>
<evidence type="ECO:0000256" key="1">
    <source>
        <dbReference type="ARBA" id="ARBA00023125"/>
    </source>
</evidence>
<gene>
    <name evidence="4" type="ORF">IAD31_09445</name>
</gene>
<organism evidence="4 5">
    <name type="scientific">Candidatus Enterenecus faecium</name>
    <dbReference type="NCBI Taxonomy" id="2840780"/>
    <lineage>
        <taxon>Bacteria</taxon>
        <taxon>Bacillati</taxon>
        <taxon>Bacillota</taxon>
        <taxon>Clostridia</taxon>
        <taxon>Eubacteriales</taxon>
        <taxon>Candidatus Enterenecus</taxon>
    </lineage>
</organism>
<dbReference type="InterPro" id="IPR010982">
    <property type="entry name" value="Lambda_DNA-bd_dom_sf"/>
</dbReference>
<feature type="domain" description="HTH cro/C1-type" evidence="3">
    <location>
        <begin position="6"/>
        <end position="60"/>
    </location>
</feature>
<dbReference type="PROSITE" id="PS50943">
    <property type="entry name" value="HTH_CROC1"/>
    <property type="match status" value="1"/>
</dbReference>
<dbReference type="Proteomes" id="UP000886879">
    <property type="component" value="Unassembled WGS sequence"/>
</dbReference>
<dbReference type="CDD" id="cd00093">
    <property type="entry name" value="HTH_XRE"/>
    <property type="match status" value="1"/>
</dbReference>
<dbReference type="PANTHER" id="PTHR46558">
    <property type="entry name" value="TRACRIPTIONAL REGULATORY PROTEIN-RELATED-RELATED"/>
    <property type="match status" value="1"/>
</dbReference>
<dbReference type="SUPFAM" id="SSF47413">
    <property type="entry name" value="lambda repressor-like DNA-binding domains"/>
    <property type="match status" value="1"/>
</dbReference>
<evidence type="ECO:0000259" key="3">
    <source>
        <dbReference type="PROSITE" id="PS50943"/>
    </source>
</evidence>
<dbReference type="AlphaFoldDB" id="A0A9D0YVY4"/>
<evidence type="ECO:0000256" key="2">
    <source>
        <dbReference type="SAM" id="Phobius"/>
    </source>
</evidence>
<proteinExistence type="predicted"/>
<reference evidence="4" key="1">
    <citation type="submission" date="2020-10" db="EMBL/GenBank/DDBJ databases">
        <authorList>
            <person name="Gilroy R."/>
        </authorList>
    </citation>
    <scope>NUCLEOTIDE SEQUENCE</scope>
    <source>
        <strain evidence="4">ChiGjej2B2-12916</strain>
    </source>
</reference>
<accession>A0A9D0YVY4</accession>
<dbReference type="Gene3D" id="1.10.260.40">
    <property type="entry name" value="lambda repressor-like DNA-binding domains"/>
    <property type="match status" value="1"/>
</dbReference>
<keyword evidence="2" id="KW-0472">Membrane</keyword>
<protein>
    <submittedName>
        <fullName evidence="4">Helix-turn-helix transcriptional regulator</fullName>
    </submittedName>
</protein>
<sequence length="126" mass="14318">MVGKNIKKFRTAKQMTQDELAQQLNVTRQAVSNWENGKTQPDIETLHKIAEILDVTIEELIYGAKQTTTIVKNTTVQNATKGLSFGAALAMVISYVNWHSIGWAIFHGLLNWVYVIYYVLRYGWNG</sequence>
<dbReference type="PANTHER" id="PTHR46558:SF4">
    <property type="entry name" value="DNA-BIDING PHAGE PROTEIN"/>
    <property type="match status" value="1"/>
</dbReference>
<feature type="transmembrane region" description="Helical" evidence="2">
    <location>
        <begin position="104"/>
        <end position="120"/>
    </location>
</feature>
<dbReference type="EMBL" id="DVFO01000102">
    <property type="protein sequence ID" value="HIQ61798.1"/>
    <property type="molecule type" value="Genomic_DNA"/>
</dbReference>
<name>A0A9D0YVY4_9FIRM</name>
<keyword evidence="2" id="KW-0812">Transmembrane</keyword>
<keyword evidence="2" id="KW-1133">Transmembrane helix</keyword>
<keyword evidence="1" id="KW-0238">DNA-binding</keyword>
<comment type="caution">
    <text evidence="4">The sequence shown here is derived from an EMBL/GenBank/DDBJ whole genome shotgun (WGS) entry which is preliminary data.</text>
</comment>
<dbReference type="SMART" id="SM00530">
    <property type="entry name" value="HTH_XRE"/>
    <property type="match status" value="1"/>
</dbReference>
<dbReference type="Pfam" id="PF01381">
    <property type="entry name" value="HTH_3"/>
    <property type="match status" value="1"/>
</dbReference>
<reference evidence="4" key="2">
    <citation type="journal article" date="2021" name="PeerJ">
        <title>Extensive microbial diversity within the chicken gut microbiome revealed by metagenomics and culture.</title>
        <authorList>
            <person name="Gilroy R."/>
            <person name="Ravi A."/>
            <person name="Getino M."/>
            <person name="Pursley I."/>
            <person name="Horton D.L."/>
            <person name="Alikhan N.F."/>
            <person name="Baker D."/>
            <person name="Gharbi K."/>
            <person name="Hall N."/>
            <person name="Watson M."/>
            <person name="Adriaenssens E.M."/>
            <person name="Foster-Nyarko E."/>
            <person name="Jarju S."/>
            <person name="Secka A."/>
            <person name="Antonio M."/>
            <person name="Oren A."/>
            <person name="Chaudhuri R.R."/>
            <person name="La Ragione R."/>
            <person name="Hildebrand F."/>
            <person name="Pallen M.J."/>
        </authorList>
    </citation>
    <scope>NUCLEOTIDE SEQUENCE</scope>
    <source>
        <strain evidence="4">ChiGjej2B2-12916</strain>
    </source>
</reference>